<gene>
    <name evidence="1" type="ORF">AWM68_13055</name>
</gene>
<organism evidence="1 2">
    <name type="scientific">Fictibacillus phosphorivorans</name>
    <dbReference type="NCBI Taxonomy" id="1221500"/>
    <lineage>
        <taxon>Bacteria</taxon>
        <taxon>Bacillati</taxon>
        <taxon>Bacillota</taxon>
        <taxon>Bacilli</taxon>
        <taxon>Bacillales</taxon>
        <taxon>Fictibacillaceae</taxon>
        <taxon>Fictibacillus</taxon>
    </lineage>
</organism>
<accession>A0A163PRV3</accession>
<dbReference type="AlphaFoldDB" id="A0A163PRV3"/>
<evidence type="ECO:0008006" key="3">
    <source>
        <dbReference type="Google" id="ProtNLM"/>
    </source>
</evidence>
<reference evidence="2" key="1">
    <citation type="submission" date="2016-01" db="EMBL/GenBank/DDBJ databases">
        <title>Draft genome of Chromobacterium sp. F49.</title>
        <authorList>
            <person name="Hong K.W."/>
        </authorList>
    </citation>
    <scope>NUCLEOTIDE SEQUENCE [LARGE SCALE GENOMIC DNA]</scope>
    <source>
        <strain evidence="2">P7IIIA</strain>
    </source>
</reference>
<comment type="caution">
    <text evidence="1">The sequence shown here is derived from an EMBL/GenBank/DDBJ whole genome shotgun (WGS) entry which is preliminary data.</text>
</comment>
<dbReference type="OrthoDB" id="2692124at2"/>
<name>A0A163PRV3_9BACL</name>
<protein>
    <recommendedName>
        <fullName evidence="3">DUF2187 domain-containing protein</fullName>
    </recommendedName>
</protein>
<proteinExistence type="predicted"/>
<dbReference type="EMBL" id="LRFC01000038">
    <property type="protein sequence ID" value="KZE64031.1"/>
    <property type="molecule type" value="Genomic_DNA"/>
</dbReference>
<evidence type="ECO:0000313" key="1">
    <source>
        <dbReference type="EMBL" id="KZE64031.1"/>
    </source>
</evidence>
<sequence length="59" mass="6690">MEFKIGDIIETFDGLKGEITSLLTNTAVVDFSVTENFTEHFEDAKQVVRLNDIRQVVKS</sequence>
<evidence type="ECO:0000313" key="2">
    <source>
        <dbReference type="Proteomes" id="UP000076567"/>
    </source>
</evidence>
<dbReference type="Proteomes" id="UP000076567">
    <property type="component" value="Unassembled WGS sequence"/>
</dbReference>
<dbReference type="RefSeq" id="WP_066244994.1">
    <property type="nucleotide sequence ID" value="NZ_LRFC01000038.1"/>
</dbReference>
<keyword evidence="2" id="KW-1185">Reference proteome</keyword>